<reference evidence="4" key="2">
    <citation type="submission" date="2020-09" db="EMBL/GenBank/DDBJ databases">
        <authorList>
            <person name="Sun Q."/>
            <person name="Zhou Y."/>
        </authorList>
    </citation>
    <scope>NUCLEOTIDE SEQUENCE</scope>
    <source>
        <strain evidence="4">CGMCC 1.16548</strain>
    </source>
</reference>
<dbReference type="Proteomes" id="UP000617531">
    <property type="component" value="Unassembled WGS sequence"/>
</dbReference>
<feature type="region of interest" description="Disordered" evidence="1">
    <location>
        <begin position="81"/>
        <end position="117"/>
    </location>
</feature>
<keyword evidence="2" id="KW-1133">Transmembrane helix</keyword>
<evidence type="ECO:0000313" key="4">
    <source>
        <dbReference type="EMBL" id="GHF05227.1"/>
    </source>
</evidence>
<evidence type="ECO:0000259" key="3">
    <source>
        <dbReference type="Pfam" id="PF07553"/>
    </source>
</evidence>
<dbReference type="RefSeq" id="WP_229841793.1">
    <property type="nucleotide sequence ID" value="NZ_BNAI01000001.1"/>
</dbReference>
<keyword evidence="2" id="KW-0812">Transmembrane</keyword>
<evidence type="ECO:0000313" key="5">
    <source>
        <dbReference type="Proteomes" id="UP000617531"/>
    </source>
</evidence>
<dbReference type="InterPro" id="IPR036388">
    <property type="entry name" value="WH-like_DNA-bd_sf"/>
</dbReference>
<feature type="domain" description="Putative host cell surface-exposed lipoprotein Ltp-like HTH region" evidence="3">
    <location>
        <begin position="163"/>
        <end position="206"/>
    </location>
</feature>
<evidence type="ECO:0000256" key="2">
    <source>
        <dbReference type="SAM" id="Phobius"/>
    </source>
</evidence>
<keyword evidence="5" id="KW-1185">Reference proteome</keyword>
<protein>
    <recommendedName>
        <fullName evidence="3">Putative host cell surface-exposed lipoprotein Ltp-like HTH region domain-containing protein</fullName>
    </recommendedName>
</protein>
<comment type="caution">
    <text evidence="4">The sequence shown here is derived from an EMBL/GenBank/DDBJ whole genome shotgun (WGS) entry which is preliminary data.</text>
</comment>
<feature type="domain" description="Putative host cell surface-exposed lipoprotein Ltp-like HTH region" evidence="3">
    <location>
        <begin position="118"/>
        <end position="160"/>
    </location>
</feature>
<dbReference type="AlphaFoldDB" id="A0A8J3GN10"/>
<sequence>MSETPTTPSTPAGWYDSGDGRKRWWNGLEWTDDYQQPKKKIRTPLWVTITAAVVALVIGLSVGGRGDSSRIASLESQVEELEEEKADLRDQTSANSERPETNEPDEPEPAGPALTVSQQQAIAQAESYLRFTAFSRTGLIGQLEYEGFSTEDATFAVDNITVDWNAQAAASAESYLEMMAFSRSGLIDQLLYEGFTPEQAEYGVTAVGY</sequence>
<proteinExistence type="predicted"/>
<reference evidence="4" key="1">
    <citation type="journal article" date="2014" name="Int. J. Syst. Evol. Microbiol.">
        <title>Complete genome sequence of Corynebacterium casei LMG S-19264T (=DSM 44701T), isolated from a smear-ripened cheese.</title>
        <authorList>
            <consortium name="US DOE Joint Genome Institute (JGI-PGF)"/>
            <person name="Walter F."/>
            <person name="Albersmeier A."/>
            <person name="Kalinowski J."/>
            <person name="Ruckert C."/>
        </authorList>
    </citation>
    <scope>NUCLEOTIDE SEQUENCE</scope>
    <source>
        <strain evidence="4">CGMCC 1.16548</strain>
    </source>
</reference>
<dbReference type="EMBL" id="BNAI01000001">
    <property type="protein sequence ID" value="GHF05227.1"/>
    <property type="molecule type" value="Genomic_DNA"/>
</dbReference>
<dbReference type="Gene3D" id="1.10.10.10">
    <property type="entry name" value="Winged helix-like DNA-binding domain superfamily/Winged helix DNA-binding domain"/>
    <property type="match status" value="2"/>
</dbReference>
<dbReference type="Pfam" id="PF07553">
    <property type="entry name" value="Lipoprotein_Ltp"/>
    <property type="match status" value="2"/>
</dbReference>
<accession>A0A8J3GN10</accession>
<feature type="transmembrane region" description="Helical" evidence="2">
    <location>
        <begin position="45"/>
        <end position="64"/>
    </location>
</feature>
<organism evidence="4 5">
    <name type="scientific">Pseudolysinimonas yzui</name>
    <dbReference type="NCBI Taxonomy" id="2708254"/>
    <lineage>
        <taxon>Bacteria</taxon>
        <taxon>Bacillati</taxon>
        <taxon>Actinomycetota</taxon>
        <taxon>Actinomycetes</taxon>
        <taxon>Micrococcales</taxon>
        <taxon>Microbacteriaceae</taxon>
        <taxon>Pseudolysinimonas</taxon>
    </lineage>
</organism>
<keyword evidence="2" id="KW-0472">Membrane</keyword>
<dbReference type="InterPro" id="IPR011434">
    <property type="entry name" value="Ltp-like_HTH"/>
</dbReference>
<evidence type="ECO:0000256" key="1">
    <source>
        <dbReference type="SAM" id="MobiDB-lite"/>
    </source>
</evidence>
<name>A0A8J3GN10_9MICO</name>
<gene>
    <name evidence="4" type="ORF">GCM10011600_02140</name>
</gene>